<accession>A0AAW2RFN9</accession>
<gene>
    <name evidence="1" type="ORF">Sradi_3222500</name>
</gene>
<sequence length="101" mass="11778">MPQWGVCICIIQRGVLLPLPFPTPQWRNYIRYAVRQKRADTKRALKSILFNGGCSTSRDESFAKIEADYADQLNKKSRIKPARQAKRAYHKKLKRKFLVKA</sequence>
<proteinExistence type="predicted"/>
<evidence type="ECO:0000313" key="1">
    <source>
        <dbReference type="EMBL" id="KAL0379170.1"/>
    </source>
</evidence>
<dbReference type="AlphaFoldDB" id="A0AAW2RFN9"/>
<evidence type="ECO:0008006" key="2">
    <source>
        <dbReference type="Google" id="ProtNLM"/>
    </source>
</evidence>
<reference evidence="1" key="2">
    <citation type="journal article" date="2024" name="Plant">
        <title>Genomic evolution and insights into agronomic trait innovations of Sesamum species.</title>
        <authorList>
            <person name="Miao H."/>
            <person name="Wang L."/>
            <person name="Qu L."/>
            <person name="Liu H."/>
            <person name="Sun Y."/>
            <person name="Le M."/>
            <person name="Wang Q."/>
            <person name="Wei S."/>
            <person name="Zheng Y."/>
            <person name="Lin W."/>
            <person name="Duan Y."/>
            <person name="Cao H."/>
            <person name="Xiong S."/>
            <person name="Wang X."/>
            <person name="Wei L."/>
            <person name="Li C."/>
            <person name="Ma Q."/>
            <person name="Ju M."/>
            <person name="Zhao R."/>
            <person name="Li G."/>
            <person name="Mu C."/>
            <person name="Tian Q."/>
            <person name="Mei H."/>
            <person name="Zhang T."/>
            <person name="Gao T."/>
            <person name="Zhang H."/>
        </authorList>
    </citation>
    <scope>NUCLEOTIDE SEQUENCE</scope>
    <source>
        <strain evidence="1">G02</strain>
    </source>
</reference>
<organism evidence="1">
    <name type="scientific">Sesamum radiatum</name>
    <name type="common">Black benniseed</name>
    <dbReference type="NCBI Taxonomy" id="300843"/>
    <lineage>
        <taxon>Eukaryota</taxon>
        <taxon>Viridiplantae</taxon>
        <taxon>Streptophyta</taxon>
        <taxon>Embryophyta</taxon>
        <taxon>Tracheophyta</taxon>
        <taxon>Spermatophyta</taxon>
        <taxon>Magnoliopsida</taxon>
        <taxon>eudicotyledons</taxon>
        <taxon>Gunneridae</taxon>
        <taxon>Pentapetalae</taxon>
        <taxon>asterids</taxon>
        <taxon>lamiids</taxon>
        <taxon>Lamiales</taxon>
        <taxon>Pedaliaceae</taxon>
        <taxon>Sesamum</taxon>
    </lineage>
</organism>
<reference evidence="1" key="1">
    <citation type="submission" date="2020-06" db="EMBL/GenBank/DDBJ databases">
        <authorList>
            <person name="Li T."/>
            <person name="Hu X."/>
            <person name="Zhang T."/>
            <person name="Song X."/>
            <person name="Zhang H."/>
            <person name="Dai N."/>
            <person name="Sheng W."/>
            <person name="Hou X."/>
            <person name="Wei L."/>
        </authorList>
    </citation>
    <scope>NUCLEOTIDE SEQUENCE</scope>
    <source>
        <strain evidence="1">G02</strain>
        <tissue evidence="1">Leaf</tissue>
    </source>
</reference>
<name>A0AAW2RFN9_SESRA</name>
<protein>
    <recommendedName>
        <fullName evidence="2">Ribosomal protein S21</fullName>
    </recommendedName>
</protein>
<comment type="caution">
    <text evidence="1">The sequence shown here is derived from an EMBL/GenBank/DDBJ whole genome shotgun (WGS) entry which is preliminary data.</text>
</comment>
<dbReference type="EMBL" id="JACGWJ010000013">
    <property type="protein sequence ID" value="KAL0379170.1"/>
    <property type="molecule type" value="Genomic_DNA"/>
</dbReference>